<evidence type="ECO:0000259" key="11">
    <source>
        <dbReference type="SMART" id="SM00873"/>
    </source>
</evidence>
<dbReference type="InterPro" id="IPR008925">
    <property type="entry name" value="aa_tRNA-synth_I_cd-bd_sf"/>
</dbReference>
<comment type="caution">
    <text evidence="10">Lacks conserved residue(s) required for the propagation of feature annotation.</text>
</comment>
<keyword evidence="4 10" id="KW-0436">Ligase</keyword>
<feature type="domain" description="B3/B4 tRNA-binding" evidence="11">
    <location>
        <begin position="605"/>
        <end position="758"/>
    </location>
</feature>
<keyword evidence="5 10" id="KW-0547">Nucleotide-binding</keyword>
<dbReference type="GO" id="GO:0004824">
    <property type="term" value="F:lysine-tRNA ligase activity"/>
    <property type="evidence" value="ECO:0007669"/>
    <property type="project" value="UniProtKB-UniRule"/>
</dbReference>
<dbReference type="InterPro" id="IPR020825">
    <property type="entry name" value="Phe-tRNA_synthase-like_B3/B4"/>
</dbReference>
<accession>A0A0G0PQE9</accession>
<evidence type="ECO:0000256" key="6">
    <source>
        <dbReference type="ARBA" id="ARBA00022840"/>
    </source>
</evidence>
<dbReference type="SUPFAM" id="SSF56037">
    <property type="entry name" value="PheT/TilS domain"/>
    <property type="match status" value="1"/>
</dbReference>
<keyword evidence="7 10" id="KW-0648">Protein biosynthesis</keyword>
<dbReference type="GO" id="GO:0000049">
    <property type="term" value="F:tRNA binding"/>
    <property type="evidence" value="ECO:0007669"/>
    <property type="project" value="InterPro"/>
</dbReference>
<dbReference type="GO" id="GO:0005524">
    <property type="term" value="F:ATP binding"/>
    <property type="evidence" value="ECO:0007669"/>
    <property type="project" value="UniProtKB-UniRule"/>
</dbReference>
<dbReference type="Proteomes" id="UP000034793">
    <property type="component" value="Unassembled WGS sequence"/>
</dbReference>
<evidence type="ECO:0000256" key="9">
    <source>
        <dbReference type="ARBA" id="ARBA00048573"/>
    </source>
</evidence>
<comment type="catalytic activity">
    <reaction evidence="9 10">
        <text>tRNA(Lys) + L-lysine + ATP = L-lysyl-tRNA(Lys) + AMP + diphosphate</text>
        <dbReference type="Rhea" id="RHEA:20792"/>
        <dbReference type="Rhea" id="RHEA-COMP:9696"/>
        <dbReference type="Rhea" id="RHEA-COMP:9697"/>
        <dbReference type="ChEBI" id="CHEBI:30616"/>
        <dbReference type="ChEBI" id="CHEBI:32551"/>
        <dbReference type="ChEBI" id="CHEBI:33019"/>
        <dbReference type="ChEBI" id="CHEBI:78442"/>
        <dbReference type="ChEBI" id="CHEBI:78529"/>
        <dbReference type="ChEBI" id="CHEBI:456215"/>
        <dbReference type="EC" id="6.1.1.6"/>
    </reaction>
</comment>
<dbReference type="InterPro" id="IPR045462">
    <property type="entry name" value="aa-tRNA-synth_I_cd-bd"/>
</dbReference>
<dbReference type="EC" id="6.1.1.6" evidence="10"/>
<dbReference type="InterPro" id="IPR014729">
    <property type="entry name" value="Rossmann-like_a/b/a_fold"/>
</dbReference>
<comment type="subcellular location">
    <subcellularLocation>
        <location evidence="1 10">Cytoplasm</location>
    </subcellularLocation>
</comment>
<evidence type="ECO:0000256" key="5">
    <source>
        <dbReference type="ARBA" id="ARBA00022741"/>
    </source>
</evidence>
<dbReference type="InterPro" id="IPR002904">
    <property type="entry name" value="Lys-tRNA-ligase"/>
</dbReference>
<dbReference type="Gene3D" id="3.50.40.10">
    <property type="entry name" value="Phenylalanyl-trna Synthetase, Chain B, domain 3"/>
    <property type="match status" value="1"/>
</dbReference>
<gene>
    <name evidence="10" type="primary">lysS</name>
    <name evidence="12" type="ORF">UT61_C0013G0012</name>
</gene>
<evidence type="ECO:0000256" key="4">
    <source>
        <dbReference type="ARBA" id="ARBA00022598"/>
    </source>
</evidence>
<evidence type="ECO:0000313" key="13">
    <source>
        <dbReference type="Proteomes" id="UP000034793"/>
    </source>
</evidence>
<evidence type="ECO:0000256" key="8">
    <source>
        <dbReference type="ARBA" id="ARBA00023146"/>
    </source>
</evidence>
<reference evidence="12 13" key="1">
    <citation type="journal article" date="2015" name="Nature">
        <title>rRNA introns, odd ribosomes, and small enigmatic genomes across a large radiation of phyla.</title>
        <authorList>
            <person name="Brown C.T."/>
            <person name="Hug L.A."/>
            <person name="Thomas B.C."/>
            <person name="Sharon I."/>
            <person name="Castelle C.J."/>
            <person name="Singh A."/>
            <person name="Wilkins M.J."/>
            <person name="Williams K.H."/>
            <person name="Banfield J.F."/>
        </authorList>
    </citation>
    <scope>NUCLEOTIDE SEQUENCE [LARGE SCALE GENOMIC DNA]</scope>
</reference>
<comment type="caution">
    <text evidence="12">The sequence shown here is derived from an EMBL/GenBank/DDBJ whole genome shotgun (WGS) entry which is preliminary data.</text>
</comment>
<dbReference type="PANTHER" id="PTHR37940:SF1">
    <property type="entry name" value="LYSINE--TRNA LIGASE"/>
    <property type="match status" value="1"/>
</dbReference>
<keyword evidence="3 10" id="KW-0963">Cytoplasm</keyword>
<dbReference type="Gene3D" id="6.10.20.10">
    <property type="entry name" value="Lysine tRNA ligase, stem contact fold domain"/>
    <property type="match status" value="1"/>
</dbReference>
<evidence type="ECO:0000256" key="3">
    <source>
        <dbReference type="ARBA" id="ARBA00022490"/>
    </source>
</evidence>
<dbReference type="PANTHER" id="PTHR37940">
    <property type="entry name" value="LYSINE--TRNA LIGASE"/>
    <property type="match status" value="1"/>
</dbReference>
<dbReference type="Pfam" id="PF19269">
    <property type="entry name" value="Anticodon_2"/>
    <property type="match status" value="1"/>
</dbReference>
<dbReference type="SUPFAM" id="SSF48163">
    <property type="entry name" value="An anticodon-binding domain of class I aminoacyl-tRNA synthetases"/>
    <property type="match status" value="1"/>
</dbReference>
<dbReference type="Gene3D" id="3.40.50.620">
    <property type="entry name" value="HUPs"/>
    <property type="match status" value="2"/>
</dbReference>
<dbReference type="GO" id="GO:0006430">
    <property type="term" value="P:lysyl-tRNA aminoacylation"/>
    <property type="evidence" value="ECO:0007669"/>
    <property type="project" value="UniProtKB-UniRule"/>
</dbReference>
<dbReference type="GO" id="GO:0004826">
    <property type="term" value="F:phenylalanine-tRNA ligase activity"/>
    <property type="evidence" value="ECO:0007669"/>
    <property type="project" value="InterPro"/>
</dbReference>
<comment type="similarity">
    <text evidence="2 10">Belongs to the class-I aminoacyl-tRNA synthetase family.</text>
</comment>
<dbReference type="Gene3D" id="1.10.10.350">
    <property type="match status" value="1"/>
</dbReference>
<dbReference type="NCBIfam" id="TIGR00467">
    <property type="entry name" value="lysS_arch"/>
    <property type="match status" value="1"/>
</dbReference>
<dbReference type="InterPro" id="IPR005146">
    <property type="entry name" value="B3/B4_tRNA-bd"/>
</dbReference>
<feature type="short sequence motif" description="'KMSKS' region" evidence="10">
    <location>
        <begin position="284"/>
        <end position="288"/>
    </location>
</feature>
<proteinExistence type="inferred from homology"/>
<evidence type="ECO:0000313" key="12">
    <source>
        <dbReference type="EMBL" id="KKR30098.1"/>
    </source>
</evidence>
<dbReference type="GO" id="GO:0005737">
    <property type="term" value="C:cytoplasm"/>
    <property type="evidence" value="ECO:0007669"/>
    <property type="project" value="UniProtKB-SubCell"/>
</dbReference>
<dbReference type="EMBL" id="LBXL01000013">
    <property type="protein sequence ID" value="KKR30098.1"/>
    <property type="molecule type" value="Genomic_DNA"/>
</dbReference>
<name>A0A0G0PQE9_9BACT</name>
<protein>
    <recommendedName>
        <fullName evidence="10">Lysine--tRNA ligase</fullName>
        <ecNumber evidence="10">6.1.1.6</ecNumber>
    </recommendedName>
    <alternativeName>
        <fullName evidence="10">Lysyl-tRNA synthetase</fullName>
        <shortName evidence="10">LysRS</shortName>
    </alternativeName>
</protein>
<dbReference type="InterPro" id="IPR042078">
    <property type="entry name" value="Lys-tRNA-ligase_SC_fold"/>
</dbReference>
<sequence>MATHWADRIAKEIITSGKYKPYWVDDMKTPSGFSHVGSLMGPLIHSMIFRALKDAGKDGNFTFVINDFDPADDLLPELKGKYEKYLGIPLKLAPSPDTKFGSMADLFGSDFISSIRSLGVEAEILSSWEMYHQGKFDEVIRIALDNAEKIQDIYQKVSGSKKKEAGWLPFQVICENCSKLGTTKVFAWDGEKVSYKCEPALVKWAVGCGHEGKISPFGGTGKLPWKVDWAAHWKVIGVTIEGAGKDHASAGGSYDIAMTICKEVFKYDQPYKFPYEFILIGGRKMSSSKGLGLKAHDLVKILPPSVGRFLFARSDIRSQSNFDPMGTMAIPDLFDEYDKAWEAYDKGGYEKLARTYVLSQIDKIPEKEKGFFAPRFKDVANYLSQGLSEDELLEKFTEIKGGKLDESELTILEERIKYAEVWLSDYAPDEYRFDMTDTVPEETTKLTEEQKKYLKGILKIFNEGDDAKSLQISLYELTKELQVPIKDAFESIYLAFIGKTRGPRAGMLLSKFGKRKVVERIMEATGKKGKSYLSQKVNLIDVPKYFSIDPKVKEAYPSVSVGIALIKGISVSKTNSELQEEIDKFSDEQKNLTTEVLGSYPEILSYRRLYKEMGIDWHSKRPGPEELLRRVALKKGLYSINNCVDAYNLVVMRNRISVGAFDADKVVFPTTLRFAEEGDEIILIGNKEPVKYTAKELAYYDQKGGYNTDFNYRDAQRTMVTDKTKNAWINVDGIYDTTPEKVQKTLDEALDLILKYCGGKLEFKGVAI</sequence>
<evidence type="ECO:0000256" key="10">
    <source>
        <dbReference type="HAMAP-Rule" id="MF_00177"/>
    </source>
</evidence>
<keyword evidence="8 10" id="KW-0030">Aminoacyl-tRNA synthetase</keyword>
<dbReference type="Pfam" id="PF01921">
    <property type="entry name" value="tRNA-synt_1f"/>
    <property type="match status" value="1"/>
</dbReference>
<dbReference type="InterPro" id="IPR020751">
    <property type="entry name" value="aa-tRNA-synth_I_codon-bd_sub2"/>
</dbReference>
<dbReference type="AlphaFoldDB" id="A0A0G0PQE9"/>
<dbReference type="HAMAP" id="MF_00177">
    <property type="entry name" value="Lys_tRNA_synth_class1"/>
    <property type="match status" value="1"/>
</dbReference>
<evidence type="ECO:0000256" key="2">
    <source>
        <dbReference type="ARBA" id="ARBA00005594"/>
    </source>
</evidence>
<dbReference type="Pfam" id="PF03483">
    <property type="entry name" value="B3_4"/>
    <property type="match status" value="1"/>
</dbReference>
<evidence type="ECO:0000256" key="7">
    <source>
        <dbReference type="ARBA" id="ARBA00022917"/>
    </source>
</evidence>
<evidence type="ECO:0000256" key="1">
    <source>
        <dbReference type="ARBA" id="ARBA00004496"/>
    </source>
</evidence>
<dbReference type="SUPFAM" id="SSF52374">
    <property type="entry name" value="Nucleotidylyl transferase"/>
    <property type="match status" value="1"/>
</dbReference>
<dbReference type="SMART" id="SM00873">
    <property type="entry name" value="B3_4"/>
    <property type="match status" value="1"/>
</dbReference>
<keyword evidence="6 10" id="KW-0067">ATP-binding</keyword>
<dbReference type="Gene3D" id="1.10.10.770">
    <property type="match status" value="1"/>
</dbReference>
<organism evidence="12 13">
    <name type="scientific">Candidatus Woesebacteria bacterium GW2011_GWA1_39_8</name>
    <dbReference type="NCBI Taxonomy" id="1618552"/>
    <lineage>
        <taxon>Bacteria</taxon>
        <taxon>Candidatus Woeseibacteriota</taxon>
    </lineage>
</organism>